<evidence type="ECO:0000313" key="1">
    <source>
        <dbReference type="EMBL" id="RVW67785.1"/>
    </source>
</evidence>
<name>A0A438G6E1_VITVI</name>
<comment type="caution">
    <text evidence="1">The sequence shown here is derived from an EMBL/GenBank/DDBJ whole genome shotgun (WGS) entry which is preliminary data.</text>
</comment>
<dbReference type="Proteomes" id="UP000288805">
    <property type="component" value="Unassembled WGS sequence"/>
</dbReference>
<reference evidence="1 2" key="1">
    <citation type="journal article" date="2018" name="PLoS Genet.">
        <title>Population sequencing reveals clonal diversity and ancestral inbreeding in the grapevine cultivar Chardonnay.</title>
        <authorList>
            <person name="Roach M.J."/>
            <person name="Johnson D.L."/>
            <person name="Bohlmann J."/>
            <person name="van Vuuren H.J."/>
            <person name="Jones S.J."/>
            <person name="Pretorius I.S."/>
            <person name="Schmidt S.A."/>
            <person name="Borneman A.R."/>
        </authorList>
    </citation>
    <scope>NUCLEOTIDE SEQUENCE [LARGE SCALE GENOMIC DNA]</scope>
    <source>
        <strain evidence="2">cv. Chardonnay</strain>
        <tissue evidence="1">Leaf</tissue>
    </source>
</reference>
<dbReference type="Gene3D" id="3.80.10.10">
    <property type="entry name" value="Ribonuclease Inhibitor"/>
    <property type="match status" value="1"/>
</dbReference>
<dbReference type="InterPro" id="IPR032675">
    <property type="entry name" value="LRR_dom_sf"/>
</dbReference>
<accession>A0A438G6E1</accession>
<gene>
    <name evidence="1" type="ORF">CK203_062454</name>
</gene>
<proteinExistence type="predicted"/>
<dbReference type="SUPFAM" id="SSF52058">
    <property type="entry name" value="L domain-like"/>
    <property type="match status" value="1"/>
</dbReference>
<protein>
    <submittedName>
        <fullName evidence="1">Uncharacterized protein</fullName>
    </submittedName>
</protein>
<organism evidence="1 2">
    <name type="scientific">Vitis vinifera</name>
    <name type="common">Grape</name>
    <dbReference type="NCBI Taxonomy" id="29760"/>
    <lineage>
        <taxon>Eukaryota</taxon>
        <taxon>Viridiplantae</taxon>
        <taxon>Streptophyta</taxon>
        <taxon>Embryophyta</taxon>
        <taxon>Tracheophyta</taxon>
        <taxon>Spermatophyta</taxon>
        <taxon>Magnoliopsida</taxon>
        <taxon>eudicotyledons</taxon>
        <taxon>Gunneridae</taxon>
        <taxon>Pentapetalae</taxon>
        <taxon>rosids</taxon>
        <taxon>Vitales</taxon>
        <taxon>Vitaceae</taxon>
        <taxon>Viteae</taxon>
        <taxon>Vitis</taxon>
    </lineage>
</organism>
<dbReference type="AlphaFoldDB" id="A0A438G6E1"/>
<evidence type="ECO:0000313" key="2">
    <source>
        <dbReference type="Proteomes" id="UP000288805"/>
    </source>
</evidence>
<sequence length="141" mass="15642">MPPLLSRVKTHNTTCNCKFATVQDPTREGEQSGCEGVVLSMSPMKDSVHLMSHHRRHQSSTLQDVSFNNLVGEIPNDISSAKALNFIYLSSNLLSGNVPDLFLKKGSSMNLNLNLYRSSSMENNLRAVLPCSRNVNCPRFC</sequence>
<dbReference type="EMBL" id="QGNW01000565">
    <property type="protein sequence ID" value="RVW67785.1"/>
    <property type="molecule type" value="Genomic_DNA"/>
</dbReference>